<evidence type="ECO:0000256" key="6">
    <source>
        <dbReference type="SAM" id="Phobius"/>
    </source>
</evidence>
<comment type="subcellular location">
    <subcellularLocation>
        <location evidence="1">Membrane</location>
        <topology evidence="1">Multi-pass membrane protein</topology>
    </subcellularLocation>
</comment>
<feature type="transmembrane region" description="Helical" evidence="6">
    <location>
        <begin position="38"/>
        <end position="59"/>
    </location>
</feature>
<feature type="transmembrane region" description="Helical" evidence="6">
    <location>
        <begin position="209"/>
        <end position="227"/>
    </location>
</feature>
<keyword evidence="4 6" id="KW-1133">Transmembrane helix</keyword>
<dbReference type="PANTHER" id="PTHR32322:SF2">
    <property type="entry name" value="EAMA DOMAIN-CONTAINING PROTEIN"/>
    <property type="match status" value="1"/>
</dbReference>
<name>A0AB74UC47_9GAMM</name>
<dbReference type="Pfam" id="PF00892">
    <property type="entry name" value="EamA"/>
    <property type="match status" value="1"/>
</dbReference>
<keyword evidence="5 6" id="KW-0472">Membrane</keyword>
<keyword evidence="3 6" id="KW-0812">Transmembrane</keyword>
<evidence type="ECO:0000256" key="3">
    <source>
        <dbReference type="ARBA" id="ARBA00022692"/>
    </source>
</evidence>
<evidence type="ECO:0000256" key="1">
    <source>
        <dbReference type="ARBA" id="ARBA00004141"/>
    </source>
</evidence>
<sequence length="297" mass="31216">MSVATHPFVQRAWPVAMLVVAMCSIQSGAAVAKTLFPQIGATGTTSIRLILAAGLLLLIMRPWRRRISRRAWKSTLIYGVSLGVMNLMFYQALARIPLGIAVALEFTGPLAVAMLSSRRWLDLVWVAFAVSGLILLLLLGDDHSGPVDPVGAAFALGAGVCWALYILFGQKAGAINGAQSATLGITIAAVVIAPIGLIEVGPAIFAPEILPFALAVAVLSTALPYTLEMIALPRLPTQTFGTLMSLEPAVGALSGLLFLSQQLSVLQWLAIALVIVASIGTTLTARAQEPFEAPLPD</sequence>
<dbReference type="InterPro" id="IPR050638">
    <property type="entry name" value="AA-Vitamin_Transporters"/>
</dbReference>
<evidence type="ECO:0000256" key="2">
    <source>
        <dbReference type="ARBA" id="ARBA00007362"/>
    </source>
</evidence>
<feature type="transmembrane region" description="Helical" evidence="6">
    <location>
        <begin position="180"/>
        <end position="197"/>
    </location>
</feature>
<dbReference type="NCBIfam" id="NF007823">
    <property type="entry name" value="PRK10532.1"/>
    <property type="match status" value="1"/>
</dbReference>
<evidence type="ECO:0000256" key="5">
    <source>
        <dbReference type="ARBA" id="ARBA00023136"/>
    </source>
</evidence>
<feature type="transmembrane region" description="Helical" evidence="6">
    <location>
        <begin position="265"/>
        <end position="285"/>
    </location>
</feature>
<evidence type="ECO:0000259" key="7">
    <source>
        <dbReference type="Pfam" id="PF00892"/>
    </source>
</evidence>
<dbReference type="AlphaFoldDB" id="A0AB74UC47"/>
<feature type="transmembrane region" description="Helical" evidence="6">
    <location>
        <begin position="12"/>
        <end position="32"/>
    </location>
</feature>
<feature type="transmembrane region" description="Helical" evidence="6">
    <location>
        <begin position="120"/>
        <end position="139"/>
    </location>
</feature>
<dbReference type="InterPro" id="IPR000620">
    <property type="entry name" value="EamA_dom"/>
</dbReference>
<feature type="transmembrane region" description="Helical" evidence="6">
    <location>
        <begin position="71"/>
        <end position="90"/>
    </location>
</feature>
<proteinExistence type="inferred from homology"/>
<dbReference type="EMBL" id="CP159578">
    <property type="protein sequence ID" value="XCJ79305.1"/>
    <property type="molecule type" value="Genomic_DNA"/>
</dbReference>
<dbReference type="GO" id="GO:0016020">
    <property type="term" value="C:membrane"/>
    <property type="evidence" value="ECO:0007669"/>
    <property type="project" value="UniProtKB-SubCell"/>
</dbReference>
<dbReference type="SUPFAM" id="SSF103481">
    <property type="entry name" value="Multidrug resistance efflux transporter EmrE"/>
    <property type="match status" value="2"/>
</dbReference>
<reference evidence="8" key="1">
    <citation type="submission" date="2024-06" db="EMBL/GenBank/DDBJ databases">
        <title>Complete genome of Salinicola endophyticus HNIBRBA4755.</title>
        <authorList>
            <person name="Shin S.Y."/>
            <person name="Kang H."/>
            <person name="Song J."/>
        </authorList>
    </citation>
    <scope>NUCLEOTIDE SEQUENCE</scope>
    <source>
        <strain evidence="8">HNIBRBA4755</strain>
    </source>
</reference>
<evidence type="ECO:0000313" key="8">
    <source>
        <dbReference type="EMBL" id="XCJ79305.1"/>
    </source>
</evidence>
<feature type="transmembrane region" description="Helical" evidence="6">
    <location>
        <begin position="151"/>
        <end position="168"/>
    </location>
</feature>
<organism evidence="8">
    <name type="scientific">Salinicola endophyticus</name>
    <dbReference type="NCBI Taxonomy" id="1949083"/>
    <lineage>
        <taxon>Bacteria</taxon>
        <taxon>Pseudomonadati</taxon>
        <taxon>Pseudomonadota</taxon>
        <taxon>Gammaproteobacteria</taxon>
        <taxon>Oceanospirillales</taxon>
        <taxon>Halomonadaceae</taxon>
        <taxon>Salinicola</taxon>
    </lineage>
</organism>
<protein>
    <submittedName>
        <fullName evidence="8">Threonine/homoserine exporter RhtA</fullName>
    </submittedName>
</protein>
<dbReference type="RefSeq" id="WP_353980245.1">
    <property type="nucleotide sequence ID" value="NZ_CP159578.1"/>
</dbReference>
<feature type="transmembrane region" description="Helical" evidence="6">
    <location>
        <begin position="96"/>
        <end position="113"/>
    </location>
</feature>
<accession>A0AB74UC47</accession>
<gene>
    <name evidence="8" type="primary">rhtA</name>
    <name evidence="8" type="ORF">ABV408_17965</name>
</gene>
<dbReference type="InterPro" id="IPR037185">
    <property type="entry name" value="EmrE-like"/>
</dbReference>
<evidence type="ECO:0000256" key="4">
    <source>
        <dbReference type="ARBA" id="ARBA00022989"/>
    </source>
</evidence>
<feature type="domain" description="EamA" evidence="7">
    <location>
        <begin position="151"/>
        <end position="281"/>
    </location>
</feature>
<comment type="similarity">
    <text evidence="2">Belongs to the EamA transporter family.</text>
</comment>
<dbReference type="PANTHER" id="PTHR32322">
    <property type="entry name" value="INNER MEMBRANE TRANSPORTER"/>
    <property type="match status" value="1"/>
</dbReference>